<dbReference type="Proteomes" id="UP000539372">
    <property type="component" value="Unassembled WGS sequence"/>
</dbReference>
<dbReference type="RefSeq" id="WP_169624782.1">
    <property type="nucleotide sequence ID" value="NZ_JABBNT010000002.1"/>
</dbReference>
<protein>
    <submittedName>
        <fullName evidence="2">Periplasmic heavy metal sensor</fullName>
    </submittedName>
</protein>
<dbReference type="AlphaFoldDB" id="A0A7Y0DZM8"/>
<keyword evidence="3" id="KW-1185">Reference proteome</keyword>
<accession>A0A7Y0DZM8</accession>
<comment type="caution">
    <text evidence="2">The sequence shown here is derived from an EMBL/GenBank/DDBJ whole genome shotgun (WGS) entry which is preliminary data.</text>
</comment>
<keyword evidence="1" id="KW-1133">Transmembrane helix</keyword>
<feature type="transmembrane region" description="Helical" evidence="1">
    <location>
        <begin position="16"/>
        <end position="37"/>
    </location>
</feature>
<proteinExistence type="predicted"/>
<name>A0A7Y0DZM8_9PROT</name>
<organism evidence="2 3">
    <name type="scientific">Pacificispira spongiicola</name>
    <dbReference type="NCBI Taxonomy" id="2729598"/>
    <lineage>
        <taxon>Bacteria</taxon>
        <taxon>Pseudomonadati</taxon>
        <taxon>Pseudomonadota</taxon>
        <taxon>Alphaproteobacteria</taxon>
        <taxon>Rhodospirillales</taxon>
        <taxon>Rhodospirillaceae</taxon>
        <taxon>Pacificispira</taxon>
    </lineage>
</organism>
<evidence type="ECO:0000313" key="2">
    <source>
        <dbReference type="EMBL" id="NMM44501.1"/>
    </source>
</evidence>
<sequence>MTMQDTDPKKKPRRSWLLIGSLALNLFLIGFFAIGAIRHHHRGFDDFGGRSHFRTMMHYMEDRGGPHHLPPQLFSDADEVALAEIRNQHGSELAQTRADVRAARNAVRDLMRDGVRDPQRLAEALNDASAARDRYSKAINAMILDLAGSLSDDGYRDLAGPERP</sequence>
<dbReference type="EMBL" id="JABBNT010000002">
    <property type="protein sequence ID" value="NMM44501.1"/>
    <property type="molecule type" value="Genomic_DNA"/>
</dbReference>
<dbReference type="InterPro" id="IPR025961">
    <property type="entry name" value="Metal_resist"/>
</dbReference>
<gene>
    <name evidence="2" type="ORF">HH303_08420</name>
</gene>
<dbReference type="Pfam" id="PF13801">
    <property type="entry name" value="Metal_resist"/>
    <property type="match status" value="1"/>
</dbReference>
<reference evidence="2 3" key="1">
    <citation type="submission" date="2020-04" db="EMBL/GenBank/DDBJ databases">
        <title>Rhodospirillaceae bacterium KN72 isolated from deep sea.</title>
        <authorList>
            <person name="Zhang D.-C."/>
        </authorList>
    </citation>
    <scope>NUCLEOTIDE SEQUENCE [LARGE SCALE GENOMIC DNA]</scope>
    <source>
        <strain evidence="2 3">KN72</strain>
    </source>
</reference>
<evidence type="ECO:0000313" key="3">
    <source>
        <dbReference type="Proteomes" id="UP000539372"/>
    </source>
</evidence>
<evidence type="ECO:0000256" key="1">
    <source>
        <dbReference type="SAM" id="Phobius"/>
    </source>
</evidence>
<keyword evidence="1" id="KW-0812">Transmembrane</keyword>
<keyword evidence="1" id="KW-0472">Membrane</keyword>